<dbReference type="AlphaFoldDB" id="G3H2Z3"/>
<reference evidence="2" key="1">
    <citation type="journal article" date="2011" name="Nat. Biotechnol.">
        <title>The genomic sequence of the Chinese hamster ovary (CHO)-K1 cell line.</title>
        <authorList>
            <person name="Xu X."/>
            <person name="Nagarajan H."/>
            <person name="Lewis N.E."/>
            <person name="Pan S."/>
            <person name="Cai Z."/>
            <person name="Liu X."/>
            <person name="Chen W."/>
            <person name="Xie M."/>
            <person name="Wang W."/>
            <person name="Hammond S."/>
            <person name="Andersen M.R."/>
            <person name="Neff N."/>
            <person name="Passarelli B."/>
            <person name="Koh W."/>
            <person name="Fan H.C."/>
            <person name="Wang J."/>
            <person name="Gui Y."/>
            <person name="Lee K.H."/>
            <person name="Betenbaugh M.J."/>
            <person name="Quake S.R."/>
            <person name="Famili I."/>
            <person name="Palsson B.O."/>
            <person name="Wang J."/>
        </authorList>
    </citation>
    <scope>NUCLEOTIDE SEQUENCE [LARGE SCALE GENOMIC DNA]</scope>
    <source>
        <strain evidence="2">CHO K1 cell line</strain>
    </source>
</reference>
<evidence type="ECO:0000313" key="2">
    <source>
        <dbReference type="Proteomes" id="UP000001075"/>
    </source>
</evidence>
<accession>G3H2Z3</accession>
<dbReference type="InParanoid" id="G3H2Z3"/>
<gene>
    <name evidence="1" type="ORF">I79_004598</name>
</gene>
<dbReference type="Proteomes" id="UP000001075">
    <property type="component" value="Unassembled WGS sequence"/>
</dbReference>
<organism evidence="1 2">
    <name type="scientific">Cricetulus griseus</name>
    <name type="common">Chinese hamster</name>
    <name type="synonym">Cricetulus barabensis griseus</name>
    <dbReference type="NCBI Taxonomy" id="10029"/>
    <lineage>
        <taxon>Eukaryota</taxon>
        <taxon>Metazoa</taxon>
        <taxon>Chordata</taxon>
        <taxon>Craniata</taxon>
        <taxon>Vertebrata</taxon>
        <taxon>Euteleostomi</taxon>
        <taxon>Mammalia</taxon>
        <taxon>Eutheria</taxon>
        <taxon>Euarchontoglires</taxon>
        <taxon>Glires</taxon>
        <taxon>Rodentia</taxon>
        <taxon>Myomorpha</taxon>
        <taxon>Muroidea</taxon>
        <taxon>Cricetidae</taxon>
        <taxon>Cricetinae</taxon>
        <taxon>Cricetulus</taxon>
    </lineage>
</organism>
<proteinExistence type="predicted"/>
<protein>
    <submittedName>
        <fullName evidence="1">Uncharacterized protein</fullName>
    </submittedName>
</protein>
<dbReference type="EMBL" id="JH000120">
    <property type="protein sequence ID" value="EGV94830.1"/>
    <property type="molecule type" value="Genomic_DNA"/>
</dbReference>
<evidence type="ECO:0000313" key="1">
    <source>
        <dbReference type="EMBL" id="EGV94830.1"/>
    </source>
</evidence>
<name>G3H2Z3_CRIGR</name>
<sequence>MASVSRTGRWGQIAQAKLGKREVNGKPVCVGEPVVGVFLLRGYACQSTPPTPRSPDRHLFQSSLPTKGSITLLISLETKVC</sequence>